<evidence type="ECO:0000313" key="3">
    <source>
        <dbReference type="Proteomes" id="UP000315010"/>
    </source>
</evidence>
<dbReference type="PANTHER" id="PTHR30298:SF0">
    <property type="entry name" value="PROTEIN YBFL-RELATED"/>
    <property type="match status" value="1"/>
</dbReference>
<feature type="domain" description="H repeat-associated protein N-terminal" evidence="1">
    <location>
        <begin position="2"/>
        <end position="53"/>
    </location>
</feature>
<dbReference type="InterPro" id="IPR051698">
    <property type="entry name" value="Transposase_11-like"/>
</dbReference>
<evidence type="ECO:0000313" key="2">
    <source>
        <dbReference type="EMBL" id="TWT85165.1"/>
    </source>
</evidence>
<sequence>MHTLHSILFIVVCAAIADADGPAGMEEFAVQKRNWLERFVDIEDEIPSHDTIGSLSPDPTIRLLTRLLWIRFLRR</sequence>
<dbReference type="Pfam" id="PF13808">
    <property type="entry name" value="DDE_Tnp_1_assoc"/>
    <property type="match status" value="1"/>
</dbReference>
<keyword evidence="3" id="KW-1185">Reference proteome</keyword>
<comment type="caution">
    <text evidence="2">The sequence shown here is derived from an EMBL/GenBank/DDBJ whole genome shotgun (WGS) entry which is preliminary data.</text>
</comment>
<evidence type="ECO:0000259" key="1">
    <source>
        <dbReference type="Pfam" id="PF13808"/>
    </source>
</evidence>
<dbReference type="Proteomes" id="UP000315010">
    <property type="component" value="Unassembled WGS sequence"/>
</dbReference>
<organism evidence="2 3">
    <name type="scientific">Novipirellula herctigrandis</name>
    <dbReference type="NCBI Taxonomy" id="2527986"/>
    <lineage>
        <taxon>Bacteria</taxon>
        <taxon>Pseudomonadati</taxon>
        <taxon>Planctomycetota</taxon>
        <taxon>Planctomycetia</taxon>
        <taxon>Pirellulales</taxon>
        <taxon>Pirellulaceae</taxon>
        <taxon>Novipirellula</taxon>
    </lineage>
</organism>
<dbReference type="OrthoDB" id="291219at2"/>
<proteinExistence type="predicted"/>
<dbReference type="AlphaFoldDB" id="A0A5C5ZDC0"/>
<reference evidence="2 3" key="1">
    <citation type="submission" date="2019-02" db="EMBL/GenBank/DDBJ databases">
        <title>Deep-cultivation of Planctomycetes and their phenomic and genomic characterization uncovers novel biology.</title>
        <authorList>
            <person name="Wiegand S."/>
            <person name="Jogler M."/>
            <person name="Boedeker C."/>
            <person name="Pinto D."/>
            <person name="Vollmers J."/>
            <person name="Rivas-Marin E."/>
            <person name="Kohn T."/>
            <person name="Peeters S.H."/>
            <person name="Heuer A."/>
            <person name="Rast P."/>
            <person name="Oberbeckmann S."/>
            <person name="Bunk B."/>
            <person name="Jeske O."/>
            <person name="Meyerdierks A."/>
            <person name="Storesund J.E."/>
            <person name="Kallscheuer N."/>
            <person name="Luecker S."/>
            <person name="Lage O.M."/>
            <person name="Pohl T."/>
            <person name="Merkel B.J."/>
            <person name="Hornburger P."/>
            <person name="Mueller R.-W."/>
            <person name="Bruemmer F."/>
            <person name="Labrenz M."/>
            <person name="Spormann A.M."/>
            <person name="Op Den Camp H."/>
            <person name="Overmann J."/>
            <person name="Amann R."/>
            <person name="Jetten M.S.M."/>
            <person name="Mascher T."/>
            <person name="Medema M.H."/>
            <person name="Devos D.P."/>
            <person name="Kaster A.-K."/>
            <person name="Ovreas L."/>
            <person name="Rohde M."/>
            <person name="Galperin M.Y."/>
            <person name="Jogler C."/>
        </authorList>
    </citation>
    <scope>NUCLEOTIDE SEQUENCE [LARGE SCALE GENOMIC DNA]</scope>
    <source>
        <strain evidence="2 3">CA13</strain>
    </source>
</reference>
<protein>
    <recommendedName>
        <fullName evidence="1">H repeat-associated protein N-terminal domain-containing protein</fullName>
    </recommendedName>
</protein>
<dbReference type="PANTHER" id="PTHR30298">
    <property type="entry name" value="H REPEAT-ASSOCIATED PREDICTED TRANSPOSASE"/>
    <property type="match status" value="1"/>
</dbReference>
<dbReference type="EMBL" id="SJPJ01000001">
    <property type="protein sequence ID" value="TWT85165.1"/>
    <property type="molecule type" value="Genomic_DNA"/>
</dbReference>
<name>A0A5C5ZDC0_9BACT</name>
<accession>A0A5C5ZDC0</accession>
<dbReference type="InterPro" id="IPR032806">
    <property type="entry name" value="YbfD_N"/>
</dbReference>
<gene>
    <name evidence="2" type="ORF">CA13_66470</name>
</gene>